<proteinExistence type="inferred from homology"/>
<evidence type="ECO:0000256" key="2">
    <source>
        <dbReference type="ARBA" id="ARBA00008955"/>
    </source>
</evidence>
<evidence type="ECO:0000259" key="9">
    <source>
        <dbReference type="PROSITE" id="PS50157"/>
    </source>
</evidence>
<comment type="caution">
    <text evidence="10">The sequence shown here is derived from an EMBL/GenBank/DDBJ whole genome shotgun (WGS) entry which is preliminary data.</text>
</comment>
<protein>
    <submittedName>
        <fullName evidence="10">Zinc finger protein</fullName>
    </submittedName>
</protein>
<dbReference type="STRING" id="268475.A0A0V1HWY5"/>
<keyword evidence="11" id="KW-1185">Reference proteome</keyword>
<keyword evidence="5 8" id="KW-0863">Zinc-finger</keyword>
<evidence type="ECO:0000313" key="10">
    <source>
        <dbReference type="EMBL" id="KRZ15251.1"/>
    </source>
</evidence>
<dbReference type="GO" id="GO:0005737">
    <property type="term" value="C:cytoplasm"/>
    <property type="evidence" value="ECO:0007669"/>
    <property type="project" value="UniProtKB-SubCell"/>
</dbReference>
<accession>A0A0V1HWY5</accession>
<evidence type="ECO:0000256" key="7">
    <source>
        <dbReference type="ARBA" id="ARBA00034119"/>
    </source>
</evidence>
<dbReference type="NCBIfam" id="TIGR00451">
    <property type="entry name" value="unchar_dom_2"/>
    <property type="match status" value="1"/>
</dbReference>
<organism evidence="10 11">
    <name type="scientific">Trichinella zimbabwensis</name>
    <dbReference type="NCBI Taxonomy" id="268475"/>
    <lineage>
        <taxon>Eukaryota</taxon>
        <taxon>Metazoa</taxon>
        <taxon>Ecdysozoa</taxon>
        <taxon>Nematoda</taxon>
        <taxon>Enoplea</taxon>
        <taxon>Dorylaimia</taxon>
        <taxon>Trichinellida</taxon>
        <taxon>Trichinellidae</taxon>
        <taxon>Trichinella</taxon>
    </lineage>
</organism>
<sequence length="749" mass="87928">MFKKFNEKESVSGMQQLKSSVQKEIRKKLLELYPSIEPYMDQILPKKEPFRLLKCHDRVEILIGPNGDLLFFKSRDGSFIPTLRLLHQYPFLLPWQQVDKGAIRFVLSGANVMCPGLTSKGAKLTPEIEKKSVVAIMAEGKQHAMAIGEMKMSSEEILKVNKGVGIDSIHYLNDGLWQMKPIKCCIFVNNSAISCLRRFHLCSLFYFFAMSSEEQREDNNNSDQNTTAAVSTTRRKYVSEGDRKHCSNYRGYRRDFHHRRKHCSSRADDQRCTISEANVDEVNNIPTYPIQNFVLEEPFSESEDELAERAKHRISLPVPKRRIRTLSGTIPPVGYSPIWGGPTMCLMCLEFFDLPKDTSLYAKHLLKLHKIVITEMDLIVDLKRYVEYWRQRFGEKDISSIFPLVVADQSNSLDGEVDNYYLMSPSVAEDRQLREKLALRRLEEVLQCQQRERVDTTFCRQCLFCRYTVHGNRSQLIHHLYLIHRLNLGSPDNMVFVTEYIDILSDMIRRNQCLYCEEYFADNRALMEHMRIMQHREVNPKNILYDKFYVINYLELGKKWLEVLAEDFEDTLATFADSDEEAEEESWNEWEEEDVEDEQTFVCLLCDKSFQEVPLLLQHMLKQHHFHFSEFLENEQMDFYERIKFVNFIRKKCHDFVCFICGKDDLRSSDALKKHLSEKSEEQMKRLPGREKWNKEEYLQPTYENDLLLTVLDEIGGFVDGPVEEVHPEDLPDIYDSILNDPDIKEDLQ</sequence>
<dbReference type="OrthoDB" id="278606at2759"/>
<gene>
    <name evidence="10" type="primary">Mcts1</name>
    <name evidence="10" type="ORF">T11_16506</name>
</gene>
<dbReference type="PANTHER" id="PTHR13267:SF3">
    <property type="entry name" value="ZINC FINGER PROTEIN 277"/>
    <property type="match status" value="1"/>
</dbReference>
<dbReference type="CDD" id="cd11609">
    <property type="entry name" value="MCT1_N"/>
    <property type="match status" value="1"/>
</dbReference>
<dbReference type="SMART" id="SM00359">
    <property type="entry name" value="PUA"/>
    <property type="match status" value="1"/>
</dbReference>
<dbReference type="InterPro" id="IPR040048">
    <property type="entry name" value="ZNF277"/>
</dbReference>
<dbReference type="InterPro" id="IPR041366">
    <property type="entry name" value="Pre-PUA"/>
</dbReference>
<dbReference type="GO" id="GO:0002188">
    <property type="term" value="P:translation reinitiation"/>
    <property type="evidence" value="ECO:0007669"/>
    <property type="project" value="UniProtKB-ARBA"/>
</dbReference>
<dbReference type="InterPro" id="IPR002478">
    <property type="entry name" value="PUA"/>
</dbReference>
<dbReference type="GO" id="GO:0008270">
    <property type="term" value="F:zinc ion binding"/>
    <property type="evidence" value="ECO:0007669"/>
    <property type="project" value="UniProtKB-KW"/>
</dbReference>
<keyword evidence="3" id="KW-0963">Cytoplasm</keyword>
<dbReference type="Gene3D" id="3.10.400.20">
    <property type="match status" value="1"/>
</dbReference>
<dbReference type="InterPro" id="IPR041661">
    <property type="entry name" value="ZN622/Rei1/Reh1_Znf-C2H2"/>
</dbReference>
<evidence type="ECO:0000256" key="4">
    <source>
        <dbReference type="ARBA" id="ARBA00022723"/>
    </source>
</evidence>
<evidence type="ECO:0000256" key="5">
    <source>
        <dbReference type="ARBA" id="ARBA00022771"/>
    </source>
</evidence>
<dbReference type="PANTHER" id="PTHR13267">
    <property type="entry name" value="ZINC FINGER PROTEIN 277"/>
    <property type="match status" value="1"/>
</dbReference>
<dbReference type="GO" id="GO:0003723">
    <property type="term" value="F:RNA binding"/>
    <property type="evidence" value="ECO:0007669"/>
    <property type="project" value="InterPro"/>
</dbReference>
<dbReference type="Pfam" id="PF17832">
    <property type="entry name" value="Pre-PUA"/>
    <property type="match status" value="1"/>
</dbReference>
<dbReference type="InterPro" id="IPR004521">
    <property type="entry name" value="Uncharacterised_CHP00451"/>
</dbReference>
<dbReference type="EMBL" id="JYDP01000019">
    <property type="protein sequence ID" value="KRZ15251.1"/>
    <property type="molecule type" value="Genomic_DNA"/>
</dbReference>
<dbReference type="InterPro" id="IPR015947">
    <property type="entry name" value="PUA-like_sf"/>
</dbReference>
<feature type="domain" description="C2H2-type" evidence="9">
    <location>
        <begin position="511"/>
        <end position="540"/>
    </location>
</feature>
<dbReference type="PROSITE" id="PS00028">
    <property type="entry name" value="ZINC_FINGER_C2H2_1"/>
    <property type="match status" value="1"/>
</dbReference>
<dbReference type="Proteomes" id="UP000055024">
    <property type="component" value="Unassembled WGS sequence"/>
</dbReference>
<dbReference type="InterPro" id="IPR013087">
    <property type="entry name" value="Znf_C2H2_type"/>
</dbReference>
<dbReference type="SUPFAM" id="SSF88697">
    <property type="entry name" value="PUA domain-like"/>
    <property type="match status" value="1"/>
</dbReference>
<dbReference type="InterPro" id="IPR036236">
    <property type="entry name" value="Znf_C2H2_sf"/>
</dbReference>
<comment type="similarity">
    <text evidence="7">Belongs to the ZNF277 family.</text>
</comment>
<dbReference type="Pfam" id="PF12756">
    <property type="entry name" value="zf-C2H2_2"/>
    <property type="match status" value="2"/>
</dbReference>
<evidence type="ECO:0000256" key="3">
    <source>
        <dbReference type="ARBA" id="ARBA00022490"/>
    </source>
</evidence>
<evidence type="ECO:0000313" key="11">
    <source>
        <dbReference type="Proteomes" id="UP000055024"/>
    </source>
</evidence>
<dbReference type="Gene3D" id="3.30.160.60">
    <property type="entry name" value="Classic Zinc Finger"/>
    <property type="match status" value="1"/>
</dbReference>
<evidence type="ECO:0000256" key="6">
    <source>
        <dbReference type="ARBA" id="ARBA00022833"/>
    </source>
</evidence>
<dbReference type="SUPFAM" id="SSF57667">
    <property type="entry name" value="beta-beta-alpha zinc fingers"/>
    <property type="match status" value="2"/>
</dbReference>
<dbReference type="CDD" id="cd21155">
    <property type="entry name" value="PUA_MCTS-1-like"/>
    <property type="match status" value="1"/>
</dbReference>
<name>A0A0V1HWY5_9BILA</name>
<dbReference type="SMART" id="SM00355">
    <property type="entry name" value="ZnF_C2H2"/>
    <property type="match status" value="3"/>
</dbReference>
<keyword evidence="4" id="KW-0479">Metal-binding</keyword>
<dbReference type="PROSITE" id="PS50890">
    <property type="entry name" value="PUA"/>
    <property type="match status" value="1"/>
</dbReference>
<dbReference type="FunFam" id="3.10.400.20:FF:000001">
    <property type="entry name" value="Malignant T-cell-amplified sequence 1"/>
    <property type="match status" value="1"/>
</dbReference>
<comment type="subcellular location">
    <subcellularLocation>
        <location evidence="1">Cytoplasm</location>
    </subcellularLocation>
</comment>
<keyword evidence="6" id="KW-0862">Zinc</keyword>
<feature type="domain" description="C2H2-type" evidence="9">
    <location>
        <begin position="601"/>
        <end position="624"/>
    </location>
</feature>
<dbReference type="PROSITE" id="PS50157">
    <property type="entry name" value="ZINC_FINGER_C2H2_2"/>
    <property type="match status" value="2"/>
</dbReference>
<comment type="similarity">
    <text evidence="2">Belongs to the MCTS1 family.</text>
</comment>
<reference evidence="10 11" key="1">
    <citation type="submission" date="2015-01" db="EMBL/GenBank/DDBJ databases">
        <title>Evolution of Trichinella species and genotypes.</title>
        <authorList>
            <person name="Korhonen P.K."/>
            <person name="Edoardo P."/>
            <person name="Giuseppe L.R."/>
            <person name="Gasser R.B."/>
        </authorList>
    </citation>
    <scope>NUCLEOTIDE SEQUENCE [LARGE SCALE GENOMIC DNA]</scope>
    <source>
        <strain evidence="10">ISS1029</strain>
    </source>
</reference>
<dbReference type="Pfam" id="PF01472">
    <property type="entry name" value="PUA"/>
    <property type="match status" value="1"/>
</dbReference>
<dbReference type="AlphaFoldDB" id="A0A0V1HWY5"/>
<evidence type="ECO:0000256" key="1">
    <source>
        <dbReference type="ARBA" id="ARBA00004496"/>
    </source>
</evidence>
<evidence type="ECO:0000256" key="8">
    <source>
        <dbReference type="PROSITE-ProRule" id="PRU00042"/>
    </source>
</evidence>